<dbReference type="Pfam" id="PF02431">
    <property type="entry name" value="Chalcone"/>
    <property type="match status" value="1"/>
</dbReference>
<dbReference type="PANTHER" id="PTHR28039">
    <property type="entry name" value="CHALCONE--FLAVONONE ISOMERASE 1-RELATED"/>
    <property type="match status" value="1"/>
</dbReference>
<evidence type="ECO:0000313" key="8">
    <source>
        <dbReference type="EnsemblPlants" id="AUR62020546-RA:cds"/>
    </source>
</evidence>
<sequence>MGTSTGVSEVKVEDYVFPATVKAPGSDNSFFLAGAGNDSFFNNIGVRGIEIQGNFVKFTAIGVYLEETAISTFG</sequence>
<dbReference type="InterPro" id="IPR036298">
    <property type="entry name" value="Chalcone_isomerase_sf"/>
</dbReference>
<evidence type="ECO:0000256" key="4">
    <source>
        <dbReference type="ARBA" id="ARBA00025429"/>
    </source>
</evidence>
<dbReference type="Gene3D" id="3.50.70.10">
    <property type="match status" value="1"/>
</dbReference>
<dbReference type="InterPro" id="IPR016087">
    <property type="entry name" value="Chalcone_isomerase"/>
</dbReference>
<comment type="function">
    <text evidence="4">Catalyzes the intramolecular cyclization of bicyclic chalcones into tricyclic (S)-flavanones. Responsible for the isomerization of 4,2',4',6'-tetrahydroxychalcone (also termed chalcone) into naringenin.</text>
</comment>
<comment type="pathway">
    <text evidence="1">Secondary metabolite biosynthesis; flavonoid biosynthesis.</text>
</comment>
<dbReference type="GO" id="GO:0045430">
    <property type="term" value="F:chalcone isomerase activity"/>
    <property type="evidence" value="ECO:0007669"/>
    <property type="project" value="UniProtKB-EC"/>
</dbReference>
<organism evidence="8 9">
    <name type="scientific">Chenopodium quinoa</name>
    <name type="common">Quinoa</name>
    <dbReference type="NCBI Taxonomy" id="63459"/>
    <lineage>
        <taxon>Eukaryota</taxon>
        <taxon>Viridiplantae</taxon>
        <taxon>Streptophyta</taxon>
        <taxon>Embryophyta</taxon>
        <taxon>Tracheophyta</taxon>
        <taxon>Spermatophyta</taxon>
        <taxon>Magnoliopsida</taxon>
        <taxon>eudicotyledons</taxon>
        <taxon>Gunneridae</taxon>
        <taxon>Pentapetalae</taxon>
        <taxon>Caryophyllales</taxon>
        <taxon>Chenopodiaceae</taxon>
        <taxon>Chenopodioideae</taxon>
        <taxon>Atripliceae</taxon>
        <taxon>Chenopodium</taxon>
    </lineage>
</organism>
<dbReference type="GO" id="GO:0009813">
    <property type="term" value="P:flavonoid biosynthetic process"/>
    <property type="evidence" value="ECO:0007669"/>
    <property type="project" value="UniProtKB-UniPathway"/>
</dbReference>
<accession>A0A803LYJ5</accession>
<dbReference type="InterPro" id="IPR044164">
    <property type="entry name" value="CFI"/>
</dbReference>
<evidence type="ECO:0000256" key="5">
    <source>
        <dbReference type="ARBA" id="ARBA00034056"/>
    </source>
</evidence>
<reference evidence="8" key="2">
    <citation type="submission" date="2021-03" db="UniProtKB">
        <authorList>
            <consortium name="EnsemblPlants"/>
        </authorList>
    </citation>
    <scope>IDENTIFICATION</scope>
</reference>
<keyword evidence="3" id="KW-0284">Flavonoid biosynthesis</keyword>
<dbReference type="PANTHER" id="PTHR28039:SF8">
    <property type="entry name" value="CHALCONE--FLAVANONE ISOMERASE 1-RELATED"/>
    <property type="match status" value="1"/>
</dbReference>
<evidence type="ECO:0000313" key="9">
    <source>
        <dbReference type="Proteomes" id="UP000596660"/>
    </source>
</evidence>
<dbReference type="Gramene" id="AUR62020546-RA">
    <property type="protein sequence ID" value="AUR62020546-RA:cds"/>
    <property type="gene ID" value="AUR62020546"/>
</dbReference>
<dbReference type="InterPro" id="IPR016088">
    <property type="entry name" value="Chalcone_isomerase_3-sand"/>
</dbReference>
<name>A0A803LYJ5_CHEQI</name>
<evidence type="ECO:0000256" key="1">
    <source>
        <dbReference type="ARBA" id="ARBA00004966"/>
    </source>
</evidence>
<dbReference type="EnsemblPlants" id="AUR62020546-RA">
    <property type="protein sequence ID" value="AUR62020546-RA:cds"/>
    <property type="gene ID" value="AUR62020546"/>
</dbReference>
<evidence type="ECO:0000259" key="7">
    <source>
        <dbReference type="Pfam" id="PF02431"/>
    </source>
</evidence>
<reference evidence="8" key="1">
    <citation type="journal article" date="2017" name="Nature">
        <title>The genome of Chenopodium quinoa.</title>
        <authorList>
            <person name="Jarvis D.E."/>
            <person name="Ho Y.S."/>
            <person name="Lightfoot D.J."/>
            <person name="Schmoeckel S.M."/>
            <person name="Li B."/>
            <person name="Borm T.J.A."/>
            <person name="Ohyanagi H."/>
            <person name="Mineta K."/>
            <person name="Michell C.T."/>
            <person name="Saber N."/>
            <person name="Kharbatia N.M."/>
            <person name="Rupper R.R."/>
            <person name="Sharp A.R."/>
            <person name="Dally N."/>
            <person name="Boughton B.A."/>
            <person name="Woo Y.H."/>
            <person name="Gao G."/>
            <person name="Schijlen E.G.W.M."/>
            <person name="Guo X."/>
            <person name="Momin A.A."/>
            <person name="Negrao S."/>
            <person name="Al-Babili S."/>
            <person name="Gehring C."/>
            <person name="Roessner U."/>
            <person name="Jung C."/>
            <person name="Murphy K."/>
            <person name="Arold S.T."/>
            <person name="Gojobori T."/>
            <person name="van der Linden C.G."/>
            <person name="van Loo E.N."/>
            <person name="Jellen E.N."/>
            <person name="Maughan P.J."/>
            <person name="Tester M."/>
        </authorList>
    </citation>
    <scope>NUCLEOTIDE SEQUENCE [LARGE SCALE GENOMIC DNA]</scope>
    <source>
        <strain evidence="8">cv. PI 614886</strain>
    </source>
</reference>
<comment type="catalytic activity">
    <reaction evidence="5">
        <text>a chalcone = a flavanone.</text>
        <dbReference type="EC" id="5.5.1.6"/>
    </reaction>
</comment>
<protein>
    <recommendedName>
        <fullName evidence="6">Chalcone-flavonone isomerase family protein</fullName>
    </recommendedName>
</protein>
<dbReference type="SMR" id="A0A803LYJ5"/>
<feature type="domain" description="Chalcone isomerase" evidence="7">
    <location>
        <begin position="12"/>
        <end position="72"/>
    </location>
</feature>
<evidence type="ECO:0000256" key="6">
    <source>
        <dbReference type="RuleBase" id="RU361158"/>
    </source>
</evidence>
<keyword evidence="2" id="KW-0413">Isomerase</keyword>
<dbReference type="Proteomes" id="UP000596660">
    <property type="component" value="Unplaced"/>
</dbReference>
<proteinExistence type="inferred from homology"/>
<evidence type="ECO:0000256" key="3">
    <source>
        <dbReference type="ARBA" id="ARBA00023241"/>
    </source>
</evidence>
<dbReference type="SUPFAM" id="SSF54626">
    <property type="entry name" value="Chalcone isomerase"/>
    <property type="match status" value="1"/>
</dbReference>
<evidence type="ECO:0000256" key="2">
    <source>
        <dbReference type="ARBA" id="ARBA00023235"/>
    </source>
</evidence>
<dbReference type="AlphaFoldDB" id="A0A803LYJ5"/>
<comment type="similarity">
    <text evidence="6">Belongs to the chalcone isomerase family.</text>
</comment>
<dbReference type="UniPathway" id="UPA00154"/>
<keyword evidence="9" id="KW-1185">Reference proteome</keyword>